<dbReference type="InterPro" id="IPR013324">
    <property type="entry name" value="RNA_pol_sigma_r3/r4-like"/>
</dbReference>
<dbReference type="InterPro" id="IPR039425">
    <property type="entry name" value="RNA_pol_sigma-70-like"/>
</dbReference>
<comment type="caution">
    <text evidence="6">The sequence shown here is derived from an EMBL/GenBank/DDBJ whole genome shotgun (WGS) entry which is preliminary data.</text>
</comment>
<keyword evidence="7" id="KW-1185">Reference proteome</keyword>
<evidence type="ECO:0000313" key="7">
    <source>
        <dbReference type="Proteomes" id="UP000245647"/>
    </source>
</evidence>
<keyword evidence="2" id="KW-0805">Transcription regulation</keyword>
<evidence type="ECO:0000256" key="4">
    <source>
        <dbReference type="ARBA" id="ARBA00023163"/>
    </source>
</evidence>
<dbReference type="NCBIfam" id="TIGR02937">
    <property type="entry name" value="sigma70-ECF"/>
    <property type="match status" value="1"/>
</dbReference>
<dbReference type="SUPFAM" id="SSF88946">
    <property type="entry name" value="Sigma2 domain of RNA polymerase sigma factors"/>
    <property type="match status" value="1"/>
</dbReference>
<proteinExistence type="inferred from homology"/>
<evidence type="ECO:0000259" key="5">
    <source>
        <dbReference type="Pfam" id="PF08281"/>
    </source>
</evidence>
<dbReference type="Gene3D" id="1.10.1740.10">
    <property type="match status" value="1"/>
</dbReference>
<dbReference type="Proteomes" id="UP000245647">
    <property type="component" value="Unassembled WGS sequence"/>
</dbReference>
<protein>
    <submittedName>
        <fullName evidence="6">RNA polymerase subunit sigma-24</fullName>
    </submittedName>
</protein>
<evidence type="ECO:0000256" key="2">
    <source>
        <dbReference type="ARBA" id="ARBA00023015"/>
    </source>
</evidence>
<sequence length="196" mass="23294">MELSEHIHDSGLMELIRQDNSFAFRKLYERYWRGLFDKARQRVDEDTAKDMVQELMTTLWKRRYTIQPDKDGLIAPYLYTALKYRIIAYYAYTASEIKRMSVFSSEERVLSFNSLEIKELKDVIELEICKLPVRMQQIFRLSREEDVSIHDIAVQLNLSEQTVKNQLTTALKRLRRQLSEKKVTDFALILLALLHL</sequence>
<evidence type="ECO:0000256" key="1">
    <source>
        <dbReference type="ARBA" id="ARBA00010641"/>
    </source>
</evidence>
<dbReference type="RefSeq" id="WP_109418215.1">
    <property type="nucleotide sequence ID" value="NZ_QEAS01000029.1"/>
</dbReference>
<dbReference type="PANTHER" id="PTHR43133">
    <property type="entry name" value="RNA POLYMERASE ECF-TYPE SIGMA FACTO"/>
    <property type="match status" value="1"/>
</dbReference>
<organism evidence="6 7">
    <name type="scientific">Pararcticibacter amylolyticus</name>
    <dbReference type="NCBI Taxonomy" id="2173175"/>
    <lineage>
        <taxon>Bacteria</taxon>
        <taxon>Pseudomonadati</taxon>
        <taxon>Bacteroidota</taxon>
        <taxon>Sphingobacteriia</taxon>
        <taxon>Sphingobacteriales</taxon>
        <taxon>Sphingobacteriaceae</taxon>
        <taxon>Pararcticibacter</taxon>
    </lineage>
</organism>
<dbReference type="InterPro" id="IPR013325">
    <property type="entry name" value="RNA_pol_sigma_r2"/>
</dbReference>
<dbReference type="OrthoDB" id="659948at2"/>
<dbReference type="InterPro" id="IPR036388">
    <property type="entry name" value="WH-like_DNA-bd_sf"/>
</dbReference>
<gene>
    <name evidence="6" type="ORF">DDR33_23320</name>
</gene>
<dbReference type="GO" id="GO:0016987">
    <property type="term" value="F:sigma factor activity"/>
    <property type="evidence" value="ECO:0007669"/>
    <property type="project" value="UniProtKB-KW"/>
</dbReference>
<feature type="domain" description="RNA polymerase sigma factor 70 region 4 type 2" evidence="5">
    <location>
        <begin position="124"/>
        <end position="174"/>
    </location>
</feature>
<dbReference type="Pfam" id="PF08281">
    <property type="entry name" value="Sigma70_r4_2"/>
    <property type="match status" value="1"/>
</dbReference>
<reference evidence="6 7" key="1">
    <citation type="submission" date="2018-04" db="EMBL/GenBank/DDBJ databases">
        <title>Pedobacter chongqingensis sp. nov., isolated from a rottenly hemp rope.</title>
        <authorList>
            <person name="Cai Y."/>
        </authorList>
    </citation>
    <scope>NUCLEOTIDE SEQUENCE [LARGE SCALE GENOMIC DNA]</scope>
    <source>
        <strain evidence="6 7">FJ4-8</strain>
    </source>
</reference>
<dbReference type="PANTHER" id="PTHR43133:SF46">
    <property type="entry name" value="RNA POLYMERASE SIGMA-70 FACTOR ECF SUBFAMILY"/>
    <property type="match status" value="1"/>
</dbReference>
<keyword evidence="3" id="KW-0731">Sigma factor</keyword>
<dbReference type="InterPro" id="IPR013249">
    <property type="entry name" value="RNA_pol_sigma70_r4_t2"/>
</dbReference>
<dbReference type="SUPFAM" id="SSF88659">
    <property type="entry name" value="Sigma3 and sigma4 domains of RNA polymerase sigma factors"/>
    <property type="match status" value="1"/>
</dbReference>
<dbReference type="AlphaFoldDB" id="A0A2U2PA33"/>
<keyword evidence="4" id="KW-0804">Transcription</keyword>
<evidence type="ECO:0000313" key="6">
    <source>
        <dbReference type="EMBL" id="PWG78242.1"/>
    </source>
</evidence>
<evidence type="ECO:0000256" key="3">
    <source>
        <dbReference type="ARBA" id="ARBA00023082"/>
    </source>
</evidence>
<dbReference type="Gene3D" id="1.10.10.10">
    <property type="entry name" value="Winged helix-like DNA-binding domain superfamily/Winged helix DNA-binding domain"/>
    <property type="match status" value="1"/>
</dbReference>
<dbReference type="InterPro" id="IPR014284">
    <property type="entry name" value="RNA_pol_sigma-70_dom"/>
</dbReference>
<dbReference type="GO" id="GO:0006352">
    <property type="term" value="P:DNA-templated transcription initiation"/>
    <property type="evidence" value="ECO:0007669"/>
    <property type="project" value="InterPro"/>
</dbReference>
<comment type="similarity">
    <text evidence="1">Belongs to the sigma-70 factor family. ECF subfamily.</text>
</comment>
<dbReference type="GO" id="GO:0003677">
    <property type="term" value="F:DNA binding"/>
    <property type="evidence" value="ECO:0007669"/>
    <property type="project" value="InterPro"/>
</dbReference>
<name>A0A2U2PA33_9SPHI</name>
<dbReference type="EMBL" id="QEAS01000029">
    <property type="protein sequence ID" value="PWG78242.1"/>
    <property type="molecule type" value="Genomic_DNA"/>
</dbReference>
<accession>A0A2U2PA33</accession>